<sequence>MEIQERCEGRSLHPITRSRLPDVFEEEDYRLSPMQREWLYGNYEQNPYKPEQKIYKTKSGIMVRSKSERSLADFFTERGVAFRYEAKLAINGKVYYPDFMILCDDGRILIWEHFGLMDKEEYFISACRKLEQYRRAGYVQHSNLICTYEEDLRSGAVLEEILLRYELYS</sequence>
<dbReference type="EMBL" id="JACRWC010000093">
    <property type="protein sequence ID" value="MBC5999768.1"/>
    <property type="molecule type" value="Genomic_DNA"/>
</dbReference>
<protein>
    <submittedName>
        <fullName evidence="1">Uncharacterized protein</fullName>
    </submittedName>
</protein>
<reference evidence="1" key="1">
    <citation type="submission" date="2020-08" db="EMBL/GenBank/DDBJ databases">
        <authorList>
            <person name="Liu C."/>
            <person name="Sun Q."/>
        </authorList>
    </citation>
    <scope>NUCLEOTIDE SEQUENCE</scope>
    <source>
        <strain evidence="1">BX16</strain>
    </source>
</reference>
<dbReference type="AlphaFoldDB" id="A0A923SM02"/>
<organism evidence="1 2">
    <name type="scientific">Lentihominibacter faecis</name>
    <dbReference type="NCBI Taxonomy" id="2764712"/>
    <lineage>
        <taxon>Bacteria</taxon>
        <taxon>Bacillati</taxon>
        <taxon>Bacillota</taxon>
        <taxon>Clostridia</taxon>
        <taxon>Peptostreptococcales</taxon>
        <taxon>Anaerovoracaceae</taxon>
        <taxon>Lentihominibacter</taxon>
    </lineage>
</organism>
<comment type="caution">
    <text evidence="1">The sequence shown here is derived from an EMBL/GenBank/DDBJ whole genome shotgun (WGS) entry which is preliminary data.</text>
</comment>
<evidence type="ECO:0000313" key="1">
    <source>
        <dbReference type="EMBL" id="MBC5999768.1"/>
    </source>
</evidence>
<gene>
    <name evidence="1" type="ORF">H8876_07115</name>
</gene>
<evidence type="ECO:0000313" key="2">
    <source>
        <dbReference type="Proteomes" id="UP000644115"/>
    </source>
</evidence>
<proteinExistence type="predicted"/>
<keyword evidence="2" id="KW-1185">Reference proteome</keyword>
<name>A0A923SM02_9FIRM</name>
<dbReference type="Gene3D" id="3.40.91.30">
    <property type="match status" value="1"/>
</dbReference>
<accession>A0A923SM02</accession>
<dbReference type="Proteomes" id="UP000644115">
    <property type="component" value="Unassembled WGS sequence"/>
</dbReference>